<reference evidence="3 4" key="1">
    <citation type="submission" date="2024-09" db="EMBL/GenBank/DDBJ databases">
        <title>The Natural Products Discovery Center: Release of the First 8490 Sequenced Strains for Exploring Actinobacteria Biosynthetic Diversity.</title>
        <authorList>
            <person name="Kalkreuter E."/>
            <person name="Kautsar S.A."/>
            <person name="Yang D."/>
            <person name="Bader C.D."/>
            <person name="Teijaro C.N."/>
            <person name="Fluegel L."/>
            <person name="Davis C.M."/>
            <person name="Simpson J.R."/>
            <person name="Lauterbach L."/>
            <person name="Steele A.D."/>
            <person name="Gui C."/>
            <person name="Meng S."/>
            <person name="Li G."/>
            <person name="Viehrig K."/>
            <person name="Ye F."/>
            <person name="Su P."/>
            <person name="Kiefer A.F."/>
            <person name="Nichols A."/>
            <person name="Cepeda A.J."/>
            <person name="Yan W."/>
            <person name="Fan B."/>
            <person name="Jiang Y."/>
            <person name="Adhikari A."/>
            <person name="Zheng C.-J."/>
            <person name="Schuster L."/>
            <person name="Cowan T.M."/>
            <person name="Smanski M.J."/>
            <person name="Chevrette M.G."/>
            <person name="De Carvalho L.P.S."/>
            <person name="Shen B."/>
        </authorList>
    </citation>
    <scope>NUCLEOTIDE SEQUENCE [LARGE SCALE GENOMIC DNA]</scope>
    <source>
        <strain evidence="3 4">NPDC058753</strain>
    </source>
</reference>
<name>A0ABW6GE38_9ACTN</name>
<dbReference type="EMBL" id="JBHYPX010000003">
    <property type="protein sequence ID" value="MFE1350943.1"/>
    <property type="molecule type" value="Genomic_DNA"/>
</dbReference>
<proteinExistence type="predicted"/>
<keyword evidence="2" id="KW-0472">Membrane</keyword>
<feature type="transmembrane region" description="Helical" evidence="2">
    <location>
        <begin position="71"/>
        <end position="93"/>
    </location>
</feature>
<accession>A0ABW6GE38</accession>
<gene>
    <name evidence="3" type="ORF">ACFW6T_03005</name>
</gene>
<keyword evidence="2" id="KW-1133">Transmembrane helix</keyword>
<keyword evidence="2" id="KW-0812">Transmembrane</keyword>
<feature type="compositionally biased region" description="Low complexity" evidence="1">
    <location>
        <begin position="1"/>
        <end position="26"/>
    </location>
</feature>
<evidence type="ECO:0000313" key="4">
    <source>
        <dbReference type="Proteomes" id="UP001599542"/>
    </source>
</evidence>
<evidence type="ECO:0000313" key="3">
    <source>
        <dbReference type="EMBL" id="MFE1350943.1"/>
    </source>
</evidence>
<dbReference type="Proteomes" id="UP001599542">
    <property type="component" value="Unassembled WGS sequence"/>
</dbReference>
<organism evidence="3 4">
    <name type="scientific">Kitasatospora phosalacinea</name>
    <dbReference type="NCBI Taxonomy" id="2065"/>
    <lineage>
        <taxon>Bacteria</taxon>
        <taxon>Bacillati</taxon>
        <taxon>Actinomycetota</taxon>
        <taxon>Actinomycetes</taxon>
        <taxon>Kitasatosporales</taxon>
        <taxon>Streptomycetaceae</taxon>
        <taxon>Kitasatospora</taxon>
    </lineage>
</organism>
<evidence type="ECO:0000256" key="1">
    <source>
        <dbReference type="SAM" id="MobiDB-lite"/>
    </source>
</evidence>
<protein>
    <submittedName>
        <fullName evidence="3">Uncharacterized protein</fullName>
    </submittedName>
</protein>
<feature type="region of interest" description="Disordered" evidence="1">
    <location>
        <begin position="1"/>
        <end position="32"/>
    </location>
</feature>
<dbReference type="RefSeq" id="WP_380316021.1">
    <property type="nucleotide sequence ID" value="NZ_JBHYPW010000002.1"/>
</dbReference>
<feature type="transmembrane region" description="Helical" evidence="2">
    <location>
        <begin position="43"/>
        <end position="65"/>
    </location>
</feature>
<comment type="caution">
    <text evidence="3">The sequence shown here is derived from an EMBL/GenBank/DDBJ whole genome shotgun (WGS) entry which is preliminary data.</text>
</comment>
<keyword evidence="4" id="KW-1185">Reference proteome</keyword>
<evidence type="ECO:0000256" key="2">
    <source>
        <dbReference type="SAM" id="Phobius"/>
    </source>
</evidence>
<sequence>MSIAAPEATAAATTTASTAATTARPAAPAPAAPAAPSVHVRALLTWLAVYPAITLAQVLLGPPLAGLAVPLRVLVITALVVPTVVYLLVPGLLRARAALLRPRR</sequence>